<proteinExistence type="predicted"/>
<keyword evidence="1" id="KW-1133">Transmembrane helix</keyword>
<reference evidence="2 3" key="1">
    <citation type="submission" date="2019-04" db="EMBL/GenBank/DDBJ databases">
        <title>Step-wise assembly of the neonatal virome modulated by breast feeding.</title>
        <authorList>
            <person name="Liang G."/>
            <person name="Bushman F."/>
        </authorList>
    </citation>
    <scope>NUCLEOTIDE SEQUENCE [LARGE SCALE GENOMIC DNA]</scope>
    <source>
        <strain evidence="2 3">E3404</strain>
    </source>
</reference>
<dbReference type="EMBL" id="WVTI01000161">
    <property type="protein sequence ID" value="MXS27727.1"/>
    <property type="molecule type" value="Genomic_DNA"/>
</dbReference>
<evidence type="ECO:0000313" key="2">
    <source>
        <dbReference type="EMBL" id="MXS27727.1"/>
    </source>
</evidence>
<dbReference type="Proteomes" id="UP000439965">
    <property type="component" value="Unassembled WGS sequence"/>
</dbReference>
<keyword evidence="1" id="KW-0812">Transmembrane</keyword>
<accession>A0A6I4XJ56</accession>
<sequence length="199" mass="20294">INSLASAIQGAVSAAFGQLVGLLQQIQPAFQQVMAVFKQFFAVGLEKMATIFSTIGRVLAGVFASGLPLGSNLLGQFGGTFDQAGLAVGLLVKVLTKVALAALGISGPFGLIISLIVSFVTAWMQTGDLSAGGITQVFDNLGNTITSVTTMLAANLPKVIQLFTTVLTSILGKITEAIPSIVTALSSLITLIVGAIVAN</sequence>
<feature type="transmembrane region" description="Helical" evidence="1">
    <location>
        <begin position="48"/>
        <end position="67"/>
    </location>
</feature>
<protein>
    <recommendedName>
        <fullName evidence="4">Phage tail tape measure protein</fullName>
    </recommendedName>
</protein>
<evidence type="ECO:0000256" key="1">
    <source>
        <dbReference type="SAM" id="Phobius"/>
    </source>
</evidence>
<feature type="transmembrane region" description="Helical" evidence="1">
    <location>
        <begin position="177"/>
        <end position="198"/>
    </location>
</feature>
<feature type="transmembrane region" description="Helical" evidence="1">
    <location>
        <begin position="99"/>
        <end position="124"/>
    </location>
</feature>
<name>A0A6I4XJ56_ENTGA</name>
<keyword evidence="1" id="KW-0472">Membrane</keyword>
<gene>
    <name evidence="2" type="ORF">GTI89_16905</name>
</gene>
<feature type="non-terminal residue" evidence="2">
    <location>
        <position position="199"/>
    </location>
</feature>
<feature type="non-terminal residue" evidence="2">
    <location>
        <position position="1"/>
    </location>
</feature>
<evidence type="ECO:0008006" key="4">
    <source>
        <dbReference type="Google" id="ProtNLM"/>
    </source>
</evidence>
<evidence type="ECO:0000313" key="3">
    <source>
        <dbReference type="Proteomes" id="UP000439965"/>
    </source>
</evidence>
<comment type="caution">
    <text evidence="2">The sequence shown here is derived from an EMBL/GenBank/DDBJ whole genome shotgun (WGS) entry which is preliminary data.</text>
</comment>
<organism evidence="2 3">
    <name type="scientific">Enterococcus gallinarum</name>
    <dbReference type="NCBI Taxonomy" id="1353"/>
    <lineage>
        <taxon>Bacteria</taxon>
        <taxon>Bacillati</taxon>
        <taxon>Bacillota</taxon>
        <taxon>Bacilli</taxon>
        <taxon>Lactobacillales</taxon>
        <taxon>Enterococcaceae</taxon>
        <taxon>Enterococcus</taxon>
    </lineage>
</organism>
<dbReference type="AlphaFoldDB" id="A0A6I4XJ56"/>